<name>A0A6J0PRQ0_ELAGV</name>
<evidence type="ECO:0000313" key="2">
    <source>
        <dbReference type="Proteomes" id="UP000504607"/>
    </source>
</evidence>
<feature type="compositionally biased region" description="Basic and acidic residues" evidence="1">
    <location>
        <begin position="186"/>
        <end position="201"/>
    </location>
</feature>
<proteinExistence type="predicted"/>
<accession>A0A6J0PRQ0</accession>
<dbReference type="RefSeq" id="XP_019710698.1">
    <property type="nucleotide sequence ID" value="XM_019855139.2"/>
</dbReference>
<dbReference type="OrthoDB" id="724537at2759"/>
<keyword evidence="2" id="KW-1185">Reference proteome</keyword>
<sequence length="229" mass="26590">MDSPYFIFGGRQLGESENFSIYVMSETAARLPWLEDFVKTKFHNPCPKHGDSKSYLCGYYCTNCRDKPFCFQCHREGTEHKNHLVLQVRRASEHSAIEVDDINKFLDTSGIQEYSINNKKIFYLYSRQIKKHAGLSLERCCKTCNWKLKTEDLFCSIECKLFAKREEEMDGTQCARASMTAPEEMELPKSDEPHNQERSESDLALEGETSNKKQRSKSRKGVPHRSPFF</sequence>
<reference evidence="3" key="1">
    <citation type="submission" date="2025-08" db="UniProtKB">
        <authorList>
            <consortium name="RefSeq"/>
        </authorList>
    </citation>
    <scope>IDENTIFICATION</scope>
</reference>
<dbReference type="Pfam" id="PF04640">
    <property type="entry name" value="PLATZ"/>
    <property type="match status" value="1"/>
</dbReference>
<protein>
    <submittedName>
        <fullName evidence="3">Uncharacterized protein LOC105058629</fullName>
    </submittedName>
</protein>
<gene>
    <name evidence="3" type="primary">LOC105058629</name>
</gene>
<evidence type="ECO:0000256" key="1">
    <source>
        <dbReference type="SAM" id="MobiDB-lite"/>
    </source>
</evidence>
<dbReference type="InParanoid" id="A0A6J0PRQ0"/>
<feature type="region of interest" description="Disordered" evidence="1">
    <location>
        <begin position="173"/>
        <end position="229"/>
    </location>
</feature>
<dbReference type="InterPro" id="IPR006734">
    <property type="entry name" value="PLATZ"/>
</dbReference>
<feature type="compositionally biased region" description="Basic residues" evidence="1">
    <location>
        <begin position="212"/>
        <end position="223"/>
    </location>
</feature>
<dbReference type="AlphaFoldDB" id="A0A6J0PRQ0"/>
<dbReference type="PANTHER" id="PTHR31065:SF39">
    <property type="entry name" value="PLATZ TRANSCRIPTION FACTOR FAMILY PROTEIN"/>
    <property type="match status" value="1"/>
</dbReference>
<dbReference type="PANTHER" id="PTHR31065">
    <property type="entry name" value="PLATZ TRANSCRIPTION FACTOR FAMILY PROTEIN"/>
    <property type="match status" value="1"/>
</dbReference>
<dbReference type="Proteomes" id="UP000504607">
    <property type="component" value="Chromosome 15"/>
</dbReference>
<organism evidence="2 3">
    <name type="scientific">Elaeis guineensis var. tenera</name>
    <name type="common">Oil palm</name>
    <dbReference type="NCBI Taxonomy" id="51953"/>
    <lineage>
        <taxon>Eukaryota</taxon>
        <taxon>Viridiplantae</taxon>
        <taxon>Streptophyta</taxon>
        <taxon>Embryophyta</taxon>
        <taxon>Tracheophyta</taxon>
        <taxon>Spermatophyta</taxon>
        <taxon>Magnoliopsida</taxon>
        <taxon>Liliopsida</taxon>
        <taxon>Arecaceae</taxon>
        <taxon>Arecoideae</taxon>
        <taxon>Cocoseae</taxon>
        <taxon>Elaeidinae</taxon>
        <taxon>Elaeis</taxon>
    </lineage>
</organism>
<evidence type="ECO:0000313" key="3">
    <source>
        <dbReference type="RefSeq" id="XP_019710698.1"/>
    </source>
</evidence>